<dbReference type="RefSeq" id="WP_221913582.1">
    <property type="nucleotide sequence ID" value="NZ_JAFFSY010000003.1"/>
</dbReference>
<accession>A0ABS9HNA5</accession>
<dbReference type="EMBL" id="JAKJKU010000004">
    <property type="protein sequence ID" value="MCF6774739.1"/>
    <property type="molecule type" value="Genomic_DNA"/>
</dbReference>
<gene>
    <name evidence="1" type="ORF">L3H44_10045</name>
</gene>
<organism evidence="1 2">
    <name type="scientific">Corynebacterium parakroppenstedtii</name>
    <dbReference type="NCBI Taxonomy" id="2828363"/>
    <lineage>
        <taxon>Bacteria</taxon>
        <taxon>Bacillati</taxon>
        <taxon>Actinomycetota</taxon>
        <taxon>Actinomycetes</taxon>
        <taxon>Mycobacteriales</taxon>
        <taxon>Corynebacteriaceae</taxon>
        <taxon>Corynebacterium</taxon>
    </lineage>
</organism>
<name>A0ABS9HNA5_9CORY</name>
<dbReference type="Proteomes" id="UP001200604">
    <property type="component" value="Unassembled WGS sequence"/>
</dbReference>
<reference evidence="1 2" key="1">
    <citation type="submission" date="2022-01" db="EMBL/GenBank/DDBJ databases">
        <title>Identification and Characterization of Corynebacterium sp.</title>
        <authorList>
            <person name="Luo Q."/>
            <person name="Qu P."/>
            <person name="Chen Q."/>
        </authorList>
    </citation>
    <scope>NUCLEOTIDE SEQUENCE [LARGE SCALE GENOMIC DNA]</scope>
    <source>
        <strain evidence="1 2">MC-12</strain>
    </source>
</reference>
<comment type="caution">
    <text evidence="1">The sequence shown here is derived from an EMBL/GenBank/DDBJ whole genome shotgun (WGS) entry which is preliminary data.</text>
</comment>
<keyword evidence="2" id="KW-1185">Reference proteome</keyword>
<evidence type="ECO:0000313" key="2">
    <source>
        <dbReference type="Proteomes" id="UP001200604"/>
    </source>
</evidence>
<evidence type="ECO:0008006" key="3">
    <source>
        <dbReference type="Google" id="ProtNLM"/>
    </source>
</evidence>
<protein>
    <recommendedName>
        <fullName evidence="3">Phage protein</fullName>
    </recommendedName>
</protein>
<sequence length="54" mass="6098">MQSVTHEDEWLVEAYMETDYSTLTVDDFQTTVNGYLAYLVKEGVFTDEVIGGGE</sequence>
<evidence type="ECO:0000313" key="1">
    <source>
        <dbReference type="EMBL" id="MCF6774739.1"/>
    </source>
</evidence>
<proteinExistence type="predicted"/>